<name>A0ABP9RYQ5_9GAMM</name>
<keyword evidence="2" id="KW-1003">Cell membrane</keyword>
<keyword evidence="3 6" id="KW-0812">Transmembrane</keyword>
<feature type="transmembrane region" description="Helical" evidence="6">
    <location>
        <begin position="12"/>
        <end position="30"/>
    </location>
</feature>
<evidence type="ECO:0000256" key="5">
    <source>
        <dbReference type="ARBA" id="ARBA00023136"/>
    </source>
</evidence>
<evidence type="ECO:0000256" key="3">
    <source>
        <dbReference type="ARBA" id="ARBA00022692"/>
    </source>
</evidence>
<gene>
    <name evidence="7" type="ORF">GCM10025772_08370</name>
</gene>
<proteinExistence type="predicted"/>
<evidence type="ECO:0000313" key="7">
    <source>
        <dbReference type="EMBL" id="GAA5188404.1"/>
    </source>
</evidence>
<evidence type="ECO:0000256" key="1">
    <source>
        <dbReference type="ARBA" id="ARBA00004651"/>
    </source>
</evidence>
<dbReference type="Pfam" id="PF03626">
    <property type="entry name" value="COX4_pro"/>
    <property type="match status" value="1"/>
</dbReference>
<protein>
    <submittedName>
        <fullName evidence="7">Cytochrome C oxidase subunit IV family protein</fullName>
    </submittedName>
</protein>
<dbReference type="EMBL" id="BAABLF010000005">
    <property type="protein sequence ID" value="GAA5188404.1"/>
    <property type="molecule type" value="Genomic_DNA"/>
</dbReference>
<feature type="transmembrane region" description="Helical" evidence="6">
    <location>
        <begin position="42"/>
        <end position="62"/>
    </location>
</feature>
<dbReference type="Proteomes" id="UP001501600">
    <property type="component" value="Unassembled WGS sequence"/>
</dbReference>
<keyword evidence="8" id="KW-1185">Reference proteome</keyword>
<dbReference type="InterPro" id="IPR005171">
    <property type="entry name" value="Cyt_c_oxidase_su4_prok"/>
</dbReference>
<comment type="subcellular location">
    <subcellularLocation>
        <location evidence="1">Cell membrane</location>
        <topology evidence="1">Multi-pass membrane protein</topology>
    </subcellularLocation>
</comment>
<sequence>MEQTQHQHPPLALYFKIWGLLFLLSALSYMVDYLEVQGALRWSLILIFMVLKAGLIVAVFMHMMWERMALIYSMLLPPLMILVLVLMMALEGNYTHLNRLANFAFGGG</sequence>
<evidence type="ECO:0000256" key="2">
    <source>
        <dbReference type="ARBA" id="ARBA00022475"/>
    </source>
</evidence>
<accession>A0ABP9RYQ5</accession>
<keyword evidence="5 6" id="KW-0472">Membrane</keyword>
<evidence type="ECO:0000256" key="4">
    <source>
        <dbReference type="ARBA" id="ARBA00022989"/>
    </source>
</evidence>
<reference evidence="8" key="1">
    <citation type="journal article" date="2019" name="Int. J. Syst. Evol. Microbiol.">
        <title>The Global Catalogue of Microorganisms (GCM) 10K type strain sequencing project: providing services to taxonomists for standard genome sequencing and annotation.</title>
        <authorList>
            <consortium name="The Broad Institute Genomics Platform"/>
            <consortium name="The Broad Institute Genome Sequencing Center for Infectious Disease"/>
            <person name="Wu L."/>
            <person name="Ma J."/>
        </authorList>
    </citation>
    <scope>NUCLEOTIDE SEQUENCE [LARGE SCALE GENOMIC DNA]</scope>
    <source>
        <strain evidence="8">JCM 18720</strain>
    </source>
</reference>
<dbReference type="RefSeq" id="WP_345315785.1">
    <property type="nucleotide sequence ID" value="NZ_BAABLF010000005.1"/>
</dbReference>
<comment type="caution">
    <text evidence="7">The sequence shown here is derived from an EMBL/GenBank/DDBJ whole genome shotgun (WGS) entry which is preliminary data.</text>
</comment>
<evidence type="ECO:0000313" key="8">
    <source>
        <dbReference type="Proteomes" id="UP001501600"/>
    </source>
</evidence>
<organism evidence="7 8">
    <name type="scientific">Ferrimonas gelatinilytica</name>
    <dbReference type="NCBI Taxonomy" id="1255257"/>
    <lineage>
        <taxon>Bacteria</taxon>
        <taxon>Pseudomonadati</taxon>
        <taxon>Pseudomonadota</taxon>
        <taxon>Gammaproteobacteria</taxon>
        <taxon>Alteromonadales</taxon>
        <taxon>Ferrimonadaceae</taxon>
        <taxon>Ferrimonas</taxon>
    </lineage>
</organism>
<feature type="transmembrane region" description="Helical" evidence="6">
    <location>
        <begin position="69"/>
        <end position="90"/>
    </location>
</feature>
<keyword evidence="4 6" id="KW-1133">Transmembrane helix</keyword>
<evidence type="ECO:0000256" key="6">
    <source>
        <dbReference type="SAM" id="Phobius"/>
    </source>
</evidence>